<dbReference type="EMBL" id="KZ679691">
    <property type="protein sequence ID" value="PTB49567.1"/>
    <property type="molecule type" value="Genomic_DNA"/>
</dbReference>
<accession>A0A2T3ZXN2</accession>
<protein>
    <submittedName>
        <fullName evidence="1">Uncharacterized protein</fullName>
    </submittedName>
</protein>
<keyword evidence="2" id="KW-1185">Reference proteome</keyword>
<organism evidence="1 2">
    <name type="scientific">Trichoderma harzianum CBS 226.95</name>
    <dbReference type="NCBI Taxonomy" id="983964"/>
    <lineage>
        <taxon>Eukaryota</taxon>
        <taxon>Fungi</taxon>
        <taxon>Dikarya</taxon>
        <taxon>Ascomycota</taxon>
        <taxon>Pezizomycotina</taxon>
        <taxon>Sordariomycetes</taxon>
        <taxon>Hypocreomycetidae</taxon>
        <taxon>Hypocreales</taxon>
        <taxon>Hypocreaceae</taxon>
        <taxon>Trichoderma</taxon>
    </lineage>
</organism>
<dbReference type="Proteomes" id="UP000241690">
    <property type="component" value="Unassembled WGS sequence"/>
</dbReference>
<proteinExistence type="predicted"/>
<dbReference type="AlphaFoldDB" id="A0A2T3ZXN2"/>
<evidence type="ECO:0000313" key="2">
    <source>
        <dbReference type="Proteomes" id="UP000241690"/>
    </source>
</evidence>
<dbReference type="RefSeq" id="XP_024769244.1">
    <property type="nucleotide sequence ID" value="XM_024913943.1"/>
</dbReference>
<gene>
    <name evidence="1" type="ORF">M431DRAFT_270263</name>
</gene>
<sequence length="60" mass="6291">MATAAVFVCVMTSGRTIANISINLLLLGISRSGNTKPGVSQINTTYERAALQLHPSITTS</sequence>
<reference evidence="1 2" key="1">
    <citation type="submission" date="2016-07" db="EMBL/GenBank/DDBJ databases">
        <title>Multiple horizontal gene transfer events from other fungi enriched the ability of initially mycotrophic Trichoderma (Ascomycota) to feed on dead plant biomass.</title>
        <authorList>
            <consortium name="DOE Joint Genome Institute"/>
            <person name="Aerts A."/>
            <person name="Atanasova L."/>
            <person name="Chenthamara K."/>
            <person name="Zhang J."/>
            <person name="Grujic M."/>
            <person name="Henrissat B."/>
            <person name="Kuo A."/>
            <person name="Salamov A."/>
            <person name="Lipzen A."/>
            <person name="Labutti K."/>
            <person name="Barry K."/>
            <person name="Miao Y."/>
            <person name="Rahimi M.J."/>
            <person name="Shen Q."/>
            <person name="Grigoriev I.V."/>
            <person name="Kubicek C.P."/>
            <person name="Druzhinina I.S."/>
        </authorList>
    </citation>
    <scope>NUCLEOTIDE SEQUENCE [LARGE SCALE GENOMIC DNA]</scope>
    <source>
        <strain evidence="1 2">CBS 226.95</strain>
    </source>
</reference>
<evidence type="ECO:0000313" key="1">
    <source>
        <dbReference type="EMBL" id="PTB49567.1"/>
    </source>
</evidence>
<dbReference type="GeneID" id="36622507"/>
<name>A0A2T3ZXN2_TRIHA</name>